<dbReference type="Proteomes" id="UP000216147">
    <property type="component" value="Unassembled WGS sequence"/>
</dbReference>
<dbReference type="PANTHER" id="PTHR46648:SF1">
    <property type="entry name" value="ADENOSINE 5'-MONOPHOSPHORAMIDASE HNT1"/>
    <property type="match status" value="1"/>
</dbReference>
<evidence type="ECO:0000313" key="5">
    <source>
        <dbReference type="EMBL" id="OYX56655.1"/>
    </source>
</evidence>
<evidence type="ECO:0000256" key="1">
    <source>
        <dbReference type="PIRSR" id="PIRSR601310-1"/>
    </source>
</evidence>
<dbReference type="EMBL" id="NCEQ01000007">
    <property type="protein sequence ID" value="OYX56655.1"/>
    <property type="molecule type" value="Genomic_DNA"/>
</dbReference>
<evidence type="ECO:0000256" key="3">
    <source>
        <dbReference type="PROSITE-ProRule" id="PRU00464"/>
    </source>
</evidence>
<evidence type="ECO:0000259" key="4">
    <source>
        <dbReference type="PROSITE" id="PS51084"/>
    </source>
</evidence>
<dbReference type="GO" id="GO:0009117">
    <property type="term" value="P:nucleotide metabolic process"/>
    <property type="evidence" value="ECO:0007669"/>
    <property type="project" value="TreeGrafter"/>
</dbReference>
<feature type="domain" description="HIT" evidence="4">
    <location>
        <begin position="12"/>
        <end position="121"/>
    </location>
</feature>
<dbReference type="InterPro" id="IPR011146">
    <property type="entry name" value="HIT-like"/>
</dbReference>
<dbReference type="Pfam" id="PF01230">
    <property type="entry name" value="HIT"/>
    <property type="match status" value="1"/>
</dbReference>
<feature type="active site" description="Tele-AMP-histidine intermediate" evidence="1">
    <location>
        <position position="107"/>
    </location>
</feature>
<organism evidence="5 6">
    <name type="scientific">Brevundimonas subvibrioides</name>
    <dbReference type="NCBI Taxonomy" id="74313"/>
    <lineage>
        <taxon>Bacteria</taxon>
        <taxon>Pseudomonadati</taxon>
        <taxon>Pseudomonadota</taxon>
        <taxon>Alphaproteobacteria</taxon>
        <taxon>Caulobacterales</taxon>
        <taxon>Caulobacteraceae</taxon>
        <taxon>Brevundimonas</taxon>
    </lineage>
</organism>
<dbReference type="AlphaFoldDB" id="A0A258HI11"/>
<sequence length="145" mass="15750">MTLHAPYDPSNIFARILRGEIPAVKVWEDDAVLAFMDVFPQSEGHVLVISKTSTARTLLEVEPDVLTALAAATRRTARAVEKALRPDGVSIMQFNGEAGGQTVFHLHVHVIPRWSDRDLKGHGQAGMADVEDLKATAAKIAEALD</sequence>
<dbReference type="SUPFAM" id="SSF54197">
    <property type="entry name" value="HIT-like"/>
    <property type="match status" value="1"/>
</dbReference>
<gene>
    <name evidence="5" type="ORF">B7Y86_07695</name>
</gene>
<dbReference type="InterPro" id="IPR036265">
    <property type="entry name" value="HIT-like_sf"/>
</dbReference>
<dbReference type="GO" id="GO:0003824">
    <property type="term" value="F:catalytic activity"/>
    <property type="evidence" value="ECO:0007669"/>
    <property type="project" value="InterPro"/>
</dbReference>
<reference evidence="5 6" key="1">
    <citation type="submission" date="2017-03" db="EMBL/GenBank/DDBJ databases">
        <title>Lifting the veil on microbial sulfur biogeochemistry in mining wastewaters.</title>
        <authorList>
            <person name="Kantor R.S."/>
            <person name="Colenbrander Nelson T."/>
            <person name="Marshall S."/>
            <person name="Bennett D."/>
            <person name="Apte S."/>
            <person name="Camacho D."/>
            <person name="Thomas B.C."/>
            <person name="Warren L.A."/>
            <person name="Banfield J.F."/>
        </authorList>
    </citation>
    <scope>NUCLEOTIDE SEQUENCE [LARGE SCALE GENOMIC DNA]</scope>
    <source>
        <strain evidence="5">32-68-21</strain>
    </source>
</reference>
<dbReference type="PANTHER" id="PTHR46648">
    <property type="entry name" value="HIT FAMILY PROTEIN 1"/>
    <property type="match status" value="1"/>
</dbReference>
<proteinExistence type="predicted"/>
<dbReference type="PROSITE" id="PS51084">
    <property type="entry name" value="HIT_2"/>
    <property type="match status" value="1"/>
</dbReference>
<dbReference type="InterPro" id="IPR001310">
    <property type="entry name" value="Histidine_triad_HIT"/>
</dbReference>
<accession>A0A258HI11</accession>
<dbReference type="PRINTS" id="PR00332">
    <property type="entry name" value="HISTRIAD"/>
</dbReference>
<name>A0A258HI11_9CAUL</name>
<evidence type="ECO:0000256" key="2">
    <source>
        <dbReference type="PIRSR" id="PIRSR601310-3"/>
    </source>
</evidence>
<comment type="caution">
    <text evidence="5">The sequence shown here is derived from an EMBL/GenBank/DDBJ whole genome shotgun (WGS) entry which is preliminary data.</text>
</comment>
<dbReference type="Gene3D" id="3.30.428.10">
    <property type="entry name" value="HIT-like"/>
    <property type="match status" value="1"/>
</dbReference>
<evidence type="ECO:0000313" key="6">
    <source>
        <dbReference type="Proteomes" id="UP000216147"/>
    </source>
</evidence>
<feature type="short sequence motif" description="Histidine triad motif" evidence="2 3">
    <location>
        <begin position="105"/>
        <end position="109"/>
    </location>
</feature>
<protein>
    <submittedName>
        <fullName evidence="5">HIT family protein</fullName>
    </submittedName>
</protein>